<dbReference type="EMBL" id="JSYZ01000007">
    <property type="protein sequence ID" value="KPA91158.1"/>
    <property type="molecule type" value="Genomic_DNA"/>
</dbReference>
<comment type="caution">
    <text evidence="1">The sequence shown here is derived from an EMBL/GenBank/DDBJ whole genome shotgun (WGS) entry which is preliminary data.</text>
</comment>
<protein>
    <submittedName>
        <fullName evidence="1">Uncharacterized protein</fullName>
    </submittedName>
</protein>
<name>A0A0N1J5Z8_9PSED</name>
<evidence type="ECO:0000313" key="1">
    <source>
        <dbReference type="EMBL" id="KPA91158.1"/>
    </source>
</evidence>
<evidence type="ECO:0000313" key="2">
    <source>
        <dbReference type="Proteomes" id="UP000037931"/>
    </source>
</evidence>
<reference evidence="1 2" key="1">
    <citation type="journal article" date="2015" name="PLoS ONE">
        <title>Rice-Infecting Pseudomonas Genomes Are Highly Accessorized and Harbor Multiple Putative Virulence Mechanisms to Cause Sheath Brown Rot.</title>
        <authorList>
            <person name="Quibod I.L."/>
            <person name="Grande G."/>
            <person name="Oreiro E.G."/>
            <person name="Borja F.N."/>
            <person name="Dossa G.S."/>
            <person name="Mauleon R."/>
            <person name="Cruz C.V."/>
            <person name="Oliva R."/>
        </authorList>
    </citation>
    <scope>NUCLEOTIDE SEQUENCE [LARGE SCALE GENOMIC DNA]</scope>
    <source>
        <strain evidence="1 2">IRRI 6609</strain>
    </source>
</reference>
<accession>A0A0N1J5Z8</accession>
<dbReference type="AlphaFoldDB" id="A0A0N1J5Z8"/>
<dbReference type="Proteomes" id="UP000037931">
    <property type="component" value="Unassembled WGS sequence"/>
</dbReference>
<sequence>MNLNNHPTLDQLAELFASRKDSHDDHILWISETGEVRLDRRASHVDEQHFSRAQPNLLACLVMYRRGQGYTGKKAAADKDFMGRVMQSLKAEWASHHHALAKSA</sequence>
<dbReference type="OrthoDB" id="6943399at2"/>
<gene>
    <name evidence="1" type="ORF">PF66_02039</name>
</gene>
<keyword evidence="2" id="KW-1185">Reference proteome</keyword>
<dbReference type="RefSeq" id="WP_054056481.1">
    <property type="nucleotide sequence ID" value="NZ_JSYZ01000007.1"/>
</dbReference>
<proteinExistence type="predicted"/>
<organism evidence="1 2">
    <name type="scientific">Pseudomonas asplenii</name>
    <dbReference type="NCBI Taxonomy" id="53407"/>
    <lineage>
        <taxon>Bacteria</taxon>
        <taxon>Pseudomonadati</taxon>
        <taxon>Pseudomonadota</taxon>
        <taxon>Gammaproteobacteria</taxon>
        <taxon>Pseudomonadales</taxon>
        <taxon>Pseudomonadaceae</taxon>
        <taxon>Pseudomonas</taxon>
    </lineage>
</organism>
<dbReference type="PATRIC" id="fig|50340.43.peg.5402"/>